<evidence type="ECO:0000256" key="4">
    <source>
        <dbReference type="ARBA" id="ARBA00022679"/>
    </source>
</evidence>
<evidence type="ECO:0000313" key="12">
    <source>
        <dbReference type="Proteomes" id="UP000199280"/>
    </source>
</evidence>
<dbReference type="STRING" id="640938.TR210_2341"/>
<protein>
    <submittedName>
        <fullName evidence="10">PTS system, cellobiose-specific IIB component</fullName>
    </submittedName>
    <submittedName>
        <fullName evidence="9">Phosphotransferase system eiib component type 2/3</fullName>
    </submittedName>
</protein>
<dbReference type="Gene3D" id="3.40.50.2300">
    <property type="match status" value="1"/>
</dbReference>
<dbReference type="RefSeq" id="WP_068624018.1">
    <property type="nucleotide sequence ID" value="NZ_FJNB01000020.1"/>
</dbReference>
<proteinExistence type="predicted"/>
<evidence type="ECO:0000256" key="3">
    <source>
        <dbReference type="ARBA" id="ARBA00022597"/>
    </source>
</evidence>
<accession>A0A143Z5J3</accession>
<evidence type="ECO:0000256" key="5">
    <source>
        <dbReference type="ARBA" id="ARBA00022683"/>
    </source>
</evidence>
<dbReference type="Proteomes" id="UP000199280">
    <property type="component" value="Unassembled WGS sequence"/>
</dbReference>
<dbReference type="CDD" id="cd05564">
    <property type="entry name" value="PTS_IIB_chitobiose_lichenan"/>
    <property type="match status" value="1"/>
</dbReference>
<evidence type="ECO:0000256" key="6">
    <source>
        <dbReference type="ARBA" id="ARBA00022777"/>
    </source>
</evidence>
<keyword evidence="4 9" id="KW-0808">Transferase</keyword>
<sequence>MTLNIMLACAGGFSTSMLVERMKEAAKEKGMEVSIDATAEGKVDKLIKNIDILLLGPQVGYMEESFKKKYSGHPVAIATIPSMDYGMMNGKKVLADALQLLNK</sequence>
<feature type="domain" description="PTS EIIB type-3" evidence="8">
    <location>
        <begin position="2"/>
        <end position="103"/>
    </location>
</feature>
<dbReference type="Proteomes" id="UP000076878">
    <property type="component" value="Unassembled WGS sequence"/>
</dbReference>
<dbReference type="SUPFAM" id="SSF52794">
    <property type="entry name" value="PTS system IIB component-like"/>
    <property type="match status" value="1"/>
</dbReference>
<reference evidence="9 11" key="1">
    <citation type="submission" date="2016-02" db="EMBL/GenBank/DDBJ databases">
        <authorList>
            <person name="Wen L."/>
            <person name="He K."/>
            <person name="Yang H."/>
        </authorList>
    </citation>
    <scope>NUCLEOTIDE SEQUENCE [LARGE SCALE GENOMIC DNA]</scope>
    <source>
        <strain evidence="9">Trichococcus_R210</strain>
    </source>
</reference>
<dbReference type="InterPro" id="IPR036095">
    <property type="entry name" value="PTS_EIIB-like_sf"/>
</dbReference>
<evidence type="ECO:0000256" key="1">
    <source>
        <dbReference type="ARBA" id="ARBA00022448"/>
    </source>
</evidence>
<keyword evidence="5" id="KW-0598">Phosphotransferase system</keyword>
<evidence type="ECO:0000313" key="10">
    <source>
        <dbReference type="EMBL" id="SEJ85032.1"/>
    </source>
</evidence>
<reference evidence="10 12" key="2">
    <citation type="submission" date="2016-10" db="EMBL/GenBank/DDBJ databases">
        <authorList>
            <person name="Varghese N."/>
            <person name="Submissions S."/>
        </authorList>
    </citation>
    <scope>NUCLEOTIDE SEQUENCE [LARGE SCALE GENOMIC DNA]</scope>
    <source>
        <strain evidence="10 12">DSM 22150</strain>
    </source>
</reference>
<dbReference type="GO" id="GO:0009401">
    <property type="term" value="P:phosphoenolpyruvate-dependent sugar phosphotransferase system"/>
    <property type="evidence" value="ECO:0007669"/>
    <property type="project" value="UniProtKB-KW"/>
</dbReference>
<evidence type="ECO:0000256" key="7">
    <source>
        <dbReference type="PROSITE-ProRule" id="PRU00423"/>
    </source>
</evidence>
<evidence type="ECO:0000313" key="11">
    <source>
        <dbReference type="Proteomes" id="UP000076878"/>
    </source>
</evidence>
<dbReference type="PANTHER" id="PTHR34581">
    <property type="entry name" value="PTS SYSTEM N,N'-DIACETYLCHITOBIOSE-SPECIFIC EIIB COMPONENT"/>
    <property type="match status" value="1"/>
</dbReference>
<dbReference type="AlphaFoldDB" id="A0A143Z5J3"/>
<dbReference type="PROSITE" id="PS51100">
    <property type="entry name" value="PTS_EIIB_TYPE_3"/>
    <property type="match status" value="1"/>
</dbReference>
<dbReference type="InterPro" id="IPR003501">
    <property type="entry name" value="PTS_EIIB_2/3"/>
</dbReference>
<organism evidence="9 11">
    <name type="scientific">Trichococcus ilyis</name>
    <dbReference type="NCBI Taxonomy" id="640938"/>
    <lineage>
        <taxon>Bacteria</taxon>
        <taxon>Bacillati</taxon>
        <taxon>Bacillota</taxon>
        <taxon>Bacilli</taxon>
        <taxon>Lactobacillales</taxon>
        <taxon>Carnobacteriaceae</taxon>
        <taxon>Trichococcus</taxon>
    </lineage>
</organism>
<keyword evidence="6" id="KW-0418">Kinase</keyword>
<dbReference type="EMBL" id="FNYT01000031">
    <property type="protein sequence ID" value="SEJ85032.1"/>
    <property type="molecule type" value="Genomic_DNA"/>
</dbReference>
<keyword evidence="1" id="KW-0813">Transport</keyword>
<evidence type="ECO:0000313" key="9">
    <source>
        <dbReference type="EMBL" id="CZR06661.1"/>
    </source>
</evidence>
<keyword evidence="2" id="KW-0597">Phosphoprotein</keyword>
<evidence type="ECO:0000256" key="2">
    <source>
        <dbReference type="ARBA" id="ARBA00022553"/>
    </source>
</evidence>
<dbReference type="GO" id="GO:0016301">
    <property type="term" value="F:kinase activity"/>
    <property type="evidence" value="ECO:0007669"/>
    <property type="project" value="UniProtKB-KW"/>
</dbReference>
<name>A0A143Z5J3_9LACT</name>
<dbReference type="GO" id="GO:0008982">
    <property type="term" value="F:protein-N(PI)-phosphohistidine-sugar phosphotransferase activity"/>
    <property type="evidence" value="ECO:0007669"/>
    <property type="project" value="InterPro"/>
</dbReference>
<evidence type="ECO:0000259" key="8">
    <source>
        <dbReference type="PROSITE" id="PS51100"/>
    </source>
</evidence>
<dbReference type="InterPro" id="IPR051819">
    <property type="entry name" value="PTS_sugar-specific_EIIB"/>
</dbReference>
<dbReference type="Pfam" id="PF02302">
    <property type="entry name" value="PTS_IIB"/>
    <property type="match status" value="1"/>
</dbReference>
<dbReference type="PANTHER" id="PTHR34581:SF2">
    <property type="entry name" value="PTS SYSTEM N,N'-DIACETYLCHITOBIOSE-SPECIFIC EIIB COMPONENT"/>
    <property type="match status" value="1"/>
</dbReference>
<dbReference type="EMBL" id="FJNB01000020">
    <property type="protein sequence ID" value="CZR06661.1"/>
    <property type="molecule type" value="Genomic_DNA"/>
</dbReference>
<keyword evidence="3" id="KW-0762">Sugar transport</keyword>
<dbReference type="InterPro" id="IPR013012">
    <property type="entry name" value="PTS_EIIB_3"/>
</dbReference>
<keyword evidence="12" id="KW-1185">Reference proteome</keyword>
<gene>
    <name evidence="10" type="ORF">SAMN05216375_13119</name>
    <name evidence="9" type="ORF">TR210_2341</name>
</gene>
<feature type="modified residue" description="Phosphocysteine; by EIIA" evidence="7">
    <location>
        <position position="9"/>
    </location>
</feature>
<dbReference type="OrthoDB" id="9808134at2"/>